<organism evidence="3">
    <name type="scientific">Camponotus floridanus</name>
    <name type="common">Florida carpenter ant</name>
    <dbReference type="NCBI Taxonomy" id="104421"/>
    <lineage>
        <taxon>Eukaryota</taxon>
        <taxon>Metazoa</taxon>
        <taxon>Ecdysozoa</taxon>
        <taxon>Arthropoda</taxon>
        <taxon>Hexapoda</taxon>
        <taxon>Insecta</taxon>
        <taxon>Pterygota</taxon>
        <taxon>Neoptera</taxon>
        <taxon>Endopterygota</taxon>
        <taxon>Hymenoptera</taxon>
        <taxon>Apocrita</taxon>
        <taxon>Aculeata</taxon>
        <taxon>Formicoidea</taxon>
        <taxon>Formicidae</taxon>
        <taxon>Formicinae</taxon>
        <taxon>Camponotus</taxon>
    </lineage>
</organism>
<dbReference type="AlphaFoldDB" id="E2A4E7"/>
<evidence type="ECO:0000256" key="1">
    <source>
        <dbReference type="SAM" id="MobiDB-lite"/>
    </source>
</evidence>
<feature type="region of interest" description="Disordered" evidence="1">
    <location>
        <begin position="153"/>
        <end position="173"/>
    </location>
</feature>
<dbReference type="InParanoid" id="E2A4E7"/>
<feature type="region of interest" description="Disordered" evidence="1">
    <location>
        <begin position="1"/>
        <end position="39"/>
    </location>
</feature>
<evidence type="ECO:0000313" key="2">
    <source>
        <dbReference type="EMBL" id="EFN71694.1"/>
    </source>
</evidence>
<dbReference type="Proteomes" id="UP000000311">
    <property type="component" value="Unassembled WGS sequence"/>
</dbReference>
<sequence length="205" mass="22671">MDHCARTTASAEHVEVKEEKSTFARESLGRKSGNFDFSRPEYPGEKIRYHVTASSNQVPLPRSRESRINTPARRWTRSQRGEKGASAVIILTQAQNISAFKNKPRDYIGECEASDNAISRHLREARERVCPHLPFAGERGDVPYTGLGRSAEAYRNPESGTPVSLISTSRPRVGGGGGHRVPFCPSGFTGSILPILNLYLQHVQL</sequence>
<feature type="compositionally biased region" description="Basic and acidic residues" evidence="1">
    <location>
        <begin position="12"/>
        <end position="29"/>
    </location>
</feature>
<dbReference type="EMBL" id="GL436635">
    <property type="protein sequence ID" value="EFN71694.1"/>
    <property type="molecule type" value="Genomic_DNA"/>
</dbReference>
<protein>
    <submittedName>
        <fullName evidence="2">Uncharacterized protein</fullName>
    </submittedName>
</protein>
<name>E2A4E7_CAMFO</name>
<proteinExistence type="predicted"/>
<accession>E2A4E7</accession>
<keyword evidence="3" id="KW-1185">Reference proteome</keyword>
<reference evidence="2 3" key="1">
    <citation type="journal article" date="2010" name="Science">
        <title>Genomic comparison of the ants Camponotus floridanus and Harpegnathos saltator.</title>
        <authorList>
            <person name="Bonasio R."/>
            <person name="Zhang G."/>
            <person name="Ye C."/>
            <person name="Mutti N.S."/>
            <person name="Fang X."/>
            <person name="Qin N."/>
            <person name="Donahue G."/>
            <person name="Yang P."/>
            <person name="Li Q."/>
            <person name="Li C."/>
            <person name="Zhang P."/>
            <person name="Huang Z."/>
            <person name="Berger S.L."/>
            <person name="Reinberg D."/>
            <person name="Wang J."/>
            <person name="Liebig J."/>
        </authorList>
    </citation>
    <scope>NUCLEOTIDE SEQUENCE [LARGE SCALE GENOMIC DNA]</scope>
    <source>
        <strain evidence="3">C129</strain>
    </source>
</reference>
<feature type="compositionally biased region" description="Polar residues" evidence="1">
    <location>
        <begin position="158"/>
        <end position="170"/>
    </location>
</feature>
<gene>
    <name evidence="2" type="ORF">EAG_14277</name>
</gene>
<evidence type="ECO:0000313" key="3">
    <source>
        <dbReference type="Proteomes" id="UP000000311"/>
    </source>
</evidence>